<evidence type="ECO:0000256" key="1">
    <source>
        <dbReference type="SAM" id="MobiDB-lite"/>
    </source>
</evidence>
<comment type="caution">
    <text evidence="3">The sequence shown here is derived from an EMBL/GenBank/DDBJ whole genome shotgun (WGS) entry which is preliminary data.</text>
</comment>
<proteinExistence type="predicted"/>
<evidence type="ECO:0000313" key="4">
    <source>
        <dbReference type="Proteomes" id="UP000178603"/>
    </source>
</evidence>
<keyword evidence="2" id="KW-1133">Transmembrane helix</keyword>
<name>A0A1F8AUR7_9BACT</name>
<gene>
    <name evidence="3" type="ORF">A3E44_01030</name>
</gene>
<accession>A0A1F8AUR7</accession>
<sequence>MKPWQKFFLLECLLAVMFAAWFTRWYKREPTEPSLTPGAVPSSQPETDRLLAKTPSPVSTPTQSPVPTVIPPPQFNQEQIQEFLVRFALQYGVDVNVLRHLAICESGLIANSTNGVYVGLFQFGPGAWKTSRSAMGEDANLGLRYNAEEATQTAAYAISVGKSYLWPNCYPG</sequence>
<keyword evidence="2" id="KW-0812">Transmembrane</keyword>
<evidence type="ECO:0000256" key="2">
    <source>
        <dbReference type="SAM" id="Phobius"/>
    </source>
</evidence>
<protein>
    <recommendedName>
        <fullName evidence="5">Transglycosylase SLT domain-containing protein</fullName>
    </recommendedName>
</protein>
<dbReference type="Proteomes" id="UP000178603">
    <property type="component" value="Unassembled WGS sequence"/>
</dbReference>
<evidence type="ECO:0000313" key="3">
    <source>
        <dbReference type="EMBL" id="OGM55487.1"/>
    </source>
</evidence>
<feature type="transmembrane region" description="Helical" evidence="2">
    <location>
        <begin position="7"/>
        <end position="26"/>
    </location>
</feature>
<dbReference type="InterPro" id="IPR023346">
    <property type="entry name" value="Lysozyme-like_dom_sf"/>
</dbReference>
<dbReference type="Gene3D" id="1.10.530.10">
    <property type="match status" value="1"/>
</dbReference>
<dbReference type="AlphaFoldDB" id="A0A1F8AUR7"/>
<keyword evidence="2" id="KW-0472">Membrane</keyword>
<dbReference type="SUPFAM" id="SSF53955">
    <property type="entry name" value="Lysozyme-like"/>
    <property type="match status" value="1"/>
</dbReference>
<evidence type="ECO:0008006" key="5">
    <source>
        <dbReference type="Google" id="ProtNLM"/>
    </source>
</evidence>
<reference evidence="3 4" key="1">
    <citation type="journal article" date="2016" name="Nat. Commun.">
        <title>Thousands of microbial genomes shed light on interconnected biogeochemical processes in an aquifer system.</title>
        <authorList>
            <person name="Anantharaman K."/>
            <person name="Brown C.T."/>
            <person name="Hug L.A."/>
            <person name="Sharon I."/>
            <person name="Castelle C.J."/>
            <person name="Probst A.J."/>
            <person name="Thomas B.C."/>
            <person name="Singh A."/>
            <person name="Wilkins M.J."/>
            <person name="Karaoz U."/>
            <person name="Brodie E.L."/>
            <person name="Williams K.H."/>
            <person name="Hubbard S.S."/>
            <person name="Banfield J.F."/>
        </authorList>
    </citation>
    <scope>NUCLEOTIDE SEQUENCE [LARGE SCALE GENOMIC DNA]</scope>
</reference>
<feature type="compositionally biased region" description="Low complexity" evidence="1">
    <location>
        <begin position="54"/>
        <end position="65"/>
    </location>
</feature>
<feature type="region of interest" description="Disordered" evidence="1">
    <location>
        <begin position="32"/>
        <end position="65"/>
    </location>
</feature>
<dbReference type="EMBL" id="MGGW01000002">
    <property type="protein sequence ID" value="OGM55487.1"/>
    <property type="molecule type" value="Genomic_DNA"/>
</dbReference>
<organism evidence="3 4">
    <name type="scientific">Candidatus Woesebacteria bacterium RIFCSPHIGHO2_12_FULL_41_24</name>
    <dbReference type="NCBI Taxonomy" id="1802510"/>
    <lineage>
        <taxon>Bacteria</taxon>
        <taxon>Candidatus Woeseibacteriota</taxon>
    </lineage>
</organism>